<evidence type="ECO:0000313" key="2">
    <source>
        <dbReference type="EMBL" id="MCY6959294.1"/>
    </source>
</evidence>
<proteinExistence type="predicted"/>
<dbReference type="InterPro" id="IPR036465">
    <property type="entry name" value="vWFA_dom_sf"/>
</dbReference>
<evidence type="ECO:0000313" key="3">
    <source>
        <dbReference type="Proteomes" id="UP001144612"/>
    </source>
</evidence>
<gene>
    <name evidence="2" type="ORF">OW729_11820</name>
</gene>
<sequence length="683" mass="79003">MRKKRLLVFFIMAIFIIAEIGTTKVFALNNKVTIKNLYKSQENLIEVKRNLSGDRFDSGEKFNVNYKISPKPIIDENHENKDKEIVLVLDTSGSMNNKISQNSNETRLDKMKSTLKQFISKFNKEDIESGKVKIKLIGYSSYVNFQCDVKELNKYLTINEKNIKEACNLLNIDRNEIYSSYYYENEFFLWDRYRHAYKNMSTGKIYDVQLCGESEYYRNKDKKQFYIRDKNLREYFNYSEGHWYGYRPVKTIYDLILSEGGTNIGDGLRKAYYSLSKADKDKYIILMTDGNPTAFTAQKESVSFTEGNNGYVLYGKQNEPIINWRKIGFRNILRCRYEEDNNGEVTYVINYGENDRSGLSLGYANLIGRVINKDKNIQSFIVGLSQEVNPYNLTEIARNTGASRYYAKNMNTVEEIYKHIGNIVQSDITGEVYFEESIPEGVEVVLDDLPQWINYDKNSRKLSGVLKVSYTKNEKGEYIASPIDFSISLFGVKPKQYELKEGTVKYKVNDKIQTVKIDSNKFTIDSLAPIITKIGVFIPNNDVSKCIKEGKKIIGSDNITYNDIDAVENMRQTIGVLINANRSRSKMAIDISSEYKKQTTRLIIYKVLKDGIIDKKNTFSLNCTLEEINDNIQNFIDDKEENFIITYTILPKNKDTIINNSMKIDNKVVEILRINVKAMPKLD</sequence>
<keyword evidence="3" id="KW-1185">Reference proteome</keyword>
<dbReference type="Proteomes" id="UP001144612">
    <property type="component" value="Unassembled WGS sequence"/>
</dbReference>
<dbReference type="Pfam" id="PF13519">
    <property type="entry name" value="VWA_2"/>
    <property type="match status" value="1"/>
</dbReference>
<reference evidence="2" key="1">
    <citation type="submission" date="2022-12" db="EMBL/GenBank/DDBJ databases">
        <title>Clostridium sp. nov., isolated from industrial wastewater.</title>
        <authorList>
            <person name="Jiayan W."/>
        </authorList>
    </citation>
    <scope>NUCLEOTIDE SEQUENCE</scope>
    <source>
        <strain evidence="2">ZC22-4</strain>
    </source>
</reference>
<dbReference type="InterPro" id="IPR002035">
    <property type="entry name" value="VWF_A"/>
</dbReference>
<dbReference type="EMBL" id="JAPQFJ010000012">
    <property type="protein sequence ID" value="MCY6959294.1"/>
    <property type="molecule type" value="Genomic_DNA"/>
</dbReference>
<organism evidence="2 3">
    <name type="scientific">Clostridium brassicae</name>
    <dbReference type="NCBI Taxonomy" id="2999072"/>
    <lineage>
        <taxon>Bacteria</taxon>
        <taxon>Bacillati</taxon>
        <taxon>Bacillota</taxon>
        <taxon>Clostridia</taxon>
        <taxon>Eubacteriales</taxon>
        <taxon>Clostridiaceae</taxon>
        <taxon>Clostridium</taxon>
    </lineage>
</organism>
<comment type="caution">
    <text evidence="2">The sequence shown here is derived from an EMBL/GenBank/DDBJ whole genome shotgun (WGS) entry which is preliminary data.</text>
</comment>
<dbReference type="Gene3D" id="3.40.50.410">
    <property type="entry name" value="von Willebrand factor, type A domain"/>
    <property type="match status" value="2"/>
</dbReference>
<dbReference type="PROSITE" id="PS50234">
    <property type="entry name" value="VWFA"/>
    <property type="match status" value="1"/>
</dbReference>
<dbReference type="SUPFAM" id="SSF53300">
    <property type="entry name" value="vWA-like"/>
    <property type="match status" value="1"/>
</dbReference>
<dbReference type="RefSeq" id="WP_268061721.1">
    <property type="nucleotide sequence ID" value="NZ_JAPQFJ010000012.1"/>
</dbReference>
<evidence type="ECO:0000259" key="1">
    <source>
        <dbReference type="PROSITE" id="PS50234"/>
    </source>
</evidence>
<name>A0ABT4DAE7_9CLOT</name>
<dbReference type="SMART" id="SM00327">
    <property type="entry name" value="VWA"/>
    <property type="match status" value="1"/>
</dbReference>
<protein>
    <submittedName>
        <fullName evidence="2">VWA domain-containing protein</fullName>
    </submittedName>
</protein>
<accession>A0ABT4DAE7</accession>
<feature type="domain" description="VWFA" evidence="1">
    <location>
        <begin position="84"/>
        <end position="420"/>
    </location>
</feature>